<dbReference type="OrthoDB" id="2900663at2759"/>
<dbReference type="Proteomes" id="UP000284842">
    <property type="component" value="Unassembled WGS sequence"/>
</dbReference>
<evidence type="ECO:0000313" key="2">
    <source>
        <dbReference type="Proteomes" id="UP000284842"/>
    </source>
</evidence>
<sequence length="308" mass="35614">MDIDLASNPVLPPELERIIFEMAFDTNEPHANSRLVLVAKRVRSWIRPLIYSTFILMHSKPFPNMEKCPDFIDIEEICQFAHNLVIGLQLYLSSTAAAPPTRRSCWGKIVARRVWPSLSKLSKLRRLSADIRHLPSKQFLSATFCPHLTHLEIRQPSEDWEPEDLISLTILTHFAIRISTRDSPDRLDYKRLGAVVRACLSLRVFVLYNPFEGIPSDAEDLYAAEYRMVLIDISLFSLGHWKRGEKGDNDNWAYAEQVVLMRRAEYFIDISEDARVTDSIYPGFSWDERLTEEGMEWVKSSILSELLE</sequence>
<dbReference type="AlphaFoldDB" id="A0A409YID5"/>
<protein>
    <recommendedName>
        <fullName evidence="3">F-box domain-containing protein</fullName>
    </recommendedName>
</protein>
<name>A0A409YID5_9AGAR</name>
<evidence type="ECO:0008006" key="3">
    <source>
        <dbReference type="Google" id="ProtNLM"/>
    </source>
</evidence>
<keyword evidence="2" id="KW-1185">Reference proteome</keyword>
<reference evidence="1 2" key="1">
    <citation type="journal article" date="2018" name="Evol. Lett.">
        <title>Horizontal gene cluster transfer increased hallucinogenic mushroom diversity.</title>
        <authorList>
            <person name="Reynolds H.T."/>
            <person name="Vijayakumar V."/>
            <person name="Gluck-Thaler E."/>
            <person name="Korotkin H.B."/>
            <person name="Matheny P.B."/>
            <person name="Slot J.C."/>
        </authorList>
    </citation>
    <scope>NUCLEOTIDE SEQUENCE [LARGE SCALE GENOMIC DNA]</scope>
    <source>
        <strain evidence="1 2">2629</strain>
    </source>
</reference>
<evidence type="ECO:0000313" key="1">
    <source>
        <dbReference type="EMBL" id="PPR02791.1"/>
    </source>
</evidence>
<dbReference type="EMBL" id="NHTK01001143">
    <property type="protein sequence ID" value="PPR02791.1"/>
    <property type="molecule type" value="Genomic_DNA"/>
</dbReference>
<proteinExistence type="predicted"/>
<gene>
    <name evidence="1" type="ORF">CVT24_002223</name>
</gene>
<organism evidence="1 2">
    <name type="scientific">Panaeolus cyanescens</name>
    <dbReference type="NCBI Taxonomy" id="181874"/>
    <lineage>
        <taxon>Eukaryota</taxon>
        <taxon>Fungi</taxon>
        <taxon>Dikarya</taxon>
        <taxon>Basidiomycota</taxon>
        <taxon>Agaricomycotina</taxon>
        <taxon>Agaricomycetes</taxon>
        <taxon>Agaricomycetidae</taxon>
        <taxon>Agaricales</taxon>
        <taxon>Agaricineae</taxon>
        <taxon>Galeropsidaceae</taxon>
        <taxon>Panaeolus</taxon>
    </lineage>
</organism>
<comment type="caution">
    <text evidence="1">The sequence shown here is derived from an EMBL/GenBank/DDBJ whole genome shotgun (WGS) entry which is preliminary data.</text>
</comment>
<accession>A0A409YID5</accession>
<dbReference type="InParanoid" id="A0A409YID5"/>